<keyword evidence="2" id="KW-0596">Phosphopantetheine</keyword>
<dbReference type="InterPro" id="IPR009081">
    <property type="entry name" value="PP-bd_ACP"/>
</dbReference>
<dbReference type="GO" id="GO:0005737">
    <property type="term" value="C:cytoplasm"/>
    <property type="evidence" value="ECO:0007669"/>
    <property type="project" value="TreeGrafter"/>
</dbReference>
<evidence type="ECO:0000313" key="7">
    <source>
        <dbReference type="Proteomes" id="UP000268051"/>
    </source>
</evidence>
<dbReference type="InterPro" id="IPR029058">
    <property type="entry name" value="AB_hydrolase_fold"/>
</dbReference>
<dbReference type="InterPro" id="IPR036736">
    <property type="entry name" value="ACP-like_sf"/>
</dbReference>
<dbReference type="GO" id="GO:0016874">
    <property type="term" value="F:ligase activity"/>
    <property type="evidence" value="ECO:0007669"/>
    <property type="project" value="UniProtKB-KW"/>
</dbReference>
<dbReference type="InterPro" id="IPR023213">
    <property type="entry name" value="CAT-like_dom_sf"/>
</dbReference>
<dbReference type="SUPFAM" id="SSF56801">
    <property type="entry name" value="Acetyl-CoA synthetase-like"/>
    <property type="match status" value="1"/>
</dbReference>
<feature type="domain" description="Carrier" evidence="5">
    <location>
        <begin position="954"/>
        <end position="1029"/>
    </location>
</feature>
<evidence type="ECO:0000256" key="2">
    <source>
        <dbReference type="ARBA" id="ARBA00022450"/>
    </source>
</evidence>
<dbReference type="Pfam" id="PF00668">
    <property type="entry name" value="Condensation"/>
    <property type="match status" value="1"/>
</dbReference>
<dbReference type="Gene3D" id="2.30.38.10">
    <property type="entry name" value="Luciferase, Domain 3"/>
    <property type="match status" value="1"/>
</dbReference>
<proteinExistence type="predicted"/>
<dbReference type="PROSITE" id="PS00455">
    <property type="entry name" value="AMP_BINDING"/>
    <property type="match status" value="1"/>
</dbReference>
<comment type="cofactor">
    <cofactor evidence="1">
        <name>pantetheine 4'-phosphate</name>
        <dbReference type="ChEBI" id="CHEBI:47942"/>
    </cofactor>
</comment>
<dbReference type="GO" id="GO:0031177">
    <property type="term" value="F:phosphopantetheine binding"/>
    <property type="evidence" value="ECO:0007669"/>
    <property type="project" value="TreeGrafter"/>
</dbReference>
<dbReference type="RefSeq" id="WP_101883332.1">
    <property type="nucleotide sequence ID" value="NZ_RHFN01000044.1"/>
</dbReference>
<dbReference type="InterPro" id="IPR010071">
    <property type="entry name" value="AA_adenyl_dom"/>
</dbReference>
<dbReference type="PROSITE" id="PS00012">
    <property type="entry name" value="PHOSPHOPANTETHEINE"/>
    <property type="match status" value="1"/>
</dbReference>
<dbReference type="Gene3D" id="3.30.559.10">
    <property type="entry name" value="Chloramphenicol acetyltransferase-like domain"/>
    <property type="match status" value="1"/>
</dbReference>
<comment type="caution">
    <text evidence="6">The sequence shown here is derived from an EMBL/GenBank/DDBJ whole genome shotgun (WGS) entry which is preliminary data.</text>
</comment>
<dbReference type="NCBIfam" id="TIGR01733">
    <property type="entry name" value="AA-adenyl-dom"/>
    <property type="match status" value="1"/>
</dbReference>
<dbReference type="FunFam" id="3.40.50.980:FF:000001">
    <property type="entry name" value="Non-ribosomal peptide synthetase"/>
    <property type="match status" value="1"/>
</dbReference>
<dbReference type="SUPFAM" id="SSF52777">
    <property type="entry name" value="CoA-dependent acyltransferases"/>
    <property type="match status" value="2"/>
</dbReference>
<organism evidence="6 7">
    <name type="scientific">Kluyvera ascorbata</name>
    <dbReference type="NCBI Taxonomy" id="51288"/>
    <lineage>
        <taxon>Bacteria</taxon>
        <taxon>Pseudomonadati</taxon>
        <taxon>Pseudomonadota</taxon>
        <taxon>Gammaproteobacteria</taxon>
        <taxon>Enterobacterales</taxon>
        <taxon>Enterobacteriaceae</taxon>
        <taxon>Kluyvera</taxon>
    </lineage>
</organism>
<evidence type="ECO:0000259" key="5">
    <source>
        <dbReference type="PROSITE" id="PS50075"/>
    </source>
</evidence>
<evidence type="ECO:0000256" key="1">
    <source>
        <dbReference type="ARBA" id="ARBA00001957"/>
    </source>
</evidence>
<dbReference type="CDD" id="cd05930">
    <property type="entry name" value="A_NRPS"/>
    <property type="match status" value="1"/>
</dbReference>
<dbReference type="EMBL" id="RHFN01000044">
    <property type="protein sequence ID" value="ROU09618.1"/>
    <property type="molecule type" value="Genomic_DNA"/>
</dbReference>
<dbReference type="Gene3D" id="3.30.559.30">
    <property type="entry name" value="Nonribosomal peptide synthetase, condensation domain"/>
    <property type="match status" value="1"/>
</dbReference>
<dbReference type="AlphaFoldDB" id="A0A3N2RQ83"/>
<dbReference type="PANTHER" id="PTHR45527">
    <property type="entry name" value="NONRIBOSOMAL PEPTIDE SYNTHETASE"/>
    <property type="match status" value="1"/>
</dbReference>
<dbReference type="Gene3D" id="3.40.50.1820">
    <property type="entry name" value="alpha/beta hydrolase"/>
    <property type="match status" value="1"/>
</dbReference>
<evidence type="ECO:0000256" key="4">
    <source>
        <dbReference type="ARBA" id="ARBA00022598"/>
    </source>
</evidence>
<dbReference type="InterPro" id="IPR006162">
    <property type="entry name" value="Ppantetheine_attach_site"/>
</dbReference>
<dbReference type="InterPro" id="IPR001242">
    <property type="entry name" value="Condensation_dom"/>
</dbReference>
<dbReference type="Pfam" id="PF00550">
    <property type="entry name" value="PP-binding"/>
    <property type="match status" value="1"/>
</dbReference>
<reference evidence="6 7" key="1">
    <citation type="submission" date="2018-10" db="EMBL/GenBank/DDBJ databases">
        <title>Horizontal transference of carbapenem resistance between Klebsiella pneumoniae and Kluyvera ascorbata during abdominal infection: a case report.</title>
        <authorList>
            <person name="Raro O.H.F."/>
            <person name="Lima-Morales D."/>
            <person name="Barth A.L."/>
            <person name="Paim T.G.S."/>
            <person name="Mott M.P."/>
            <person name="Riche C.V.W."/>
            <person name="Teixeira U.F."/>
            <person name="Waechter F."/>
            <person name="Dias C.A.G."/>
        </authorList>
    </citation>
    <scope>NUCLEOTIDE SEQUENCE [LARGE SCALE GENOMIC DNA]</scope>
    <source>
        <strain evidence="6 7">OT2</strain>
    </source>
</reference>
<dbReference type="OrthoDB" id="5817163at2"/>
<evidence type="ECO:0000313" key="6">
    <source>
        <dbReference type="EMBL" id="ROU09618.1"/>
    </source>
</evidence>
<dbReference type="InterPro" id="IPR000873">
    <property type="entry name" value="AMP-dep_synth/lig_dom"/>
</dbReference>
<dbReference type="InterPro" id="IPR020845">
    <property type="entry name" value="AMP-binding_CS"/>
</dbReference>
<name>A0A3N2RQ83_9ENTR</name>
<protein>
    <submittedName>
        <fullName evidence="6">Non-ribosomal peptide synthetase</fullName>
    </submittedName>
</protein>
<dbReference type="Gene3D" id="3.30.300.30">
    <property type="match status" value="1"/>
</dbReference>
<dbReference type="PROSITE" id="PS50075">
    <property type="entry name" value="CARRIER"/>
    <property type="match status" value="1"/>
</dbReference>
<keyword evidence="3" id="KW-0597">Phosphoprotein</keyword>
<dbReference type="InterPro" id="IPR045851">
    <property type="entry name" value="AMP-bd_C_sf"/>
</dbReference>
<dbReference type="GO" id="GO:0044550">
    <property type="term" value="P:secondary metabolite biosynthetic process"/>
    <property type="evidence" value="ECO:0007669"/>
    <property type="project" value="TreeGrafter"/>
</dbReference>
<dbReference type="Pfam" id="PF13193">
    <property type="entry name" value="AMP-binding_C"/>
    <property type="match status" value="1"/>
</dbReference>
<dbReference type="InterPro" id="IPR025110">
    <property type="entry name" value="AMP-bd_C"/>
</dbReference>
<dbReference type="Proteomes" id="UP000268051">
    <property type="component" value="Unassembled WGS sequence"/>
</dbReference>
<dbReference type="SUPFAM" id="SSF47336">
    <property type="entry name" value="ACP-like"/>
    <property type="match status" value="1"/>
</dbReference>
<keyword evidence="4" id="KW-0436">Ligase</keyword>
<dbReference type="GO" id="GO:0043041">
    <property type="term" value="P:amino acid activation for nonribosomal peptide biosynthetic process"/>
    <property type="evidence" value="ECO:0007669"/>
    <property type="project" value="TreeGrafter"/>
</dbReference>
<evidence type="ECO:0000256" key="3">
    <source>
        <dbReference type="ARBA" id="ARBA00022553"/>
    </source>
</evidence>
<gene>
    <name evidence="6" type="ORF">EB837_24535</name>
</gene>
<dbReference type="PANTHER" id="PTHR45527:SF1">
    <property type="entry name" value="FATTY ACID SYNTHASE"/>
    <property type="match status" value="1"/>
</dbReference>
<dbReference type="Gene3D" id="3.40.50.980">
    <property type="match status" value="2"/>
</dbReference>
<sequence length="1036" mass="114777">MKTAENMALPENKWEGFPLSFQQKQLIKQNTRNSPQYFSAKYSLSGALDTQRLIAALSALIHEHEILRTSFRNVLGENSDVLMVINEPYKPELVMAEGEPSDAGEFNEEKTALACGGPLDTERPLNATLYRIADDKHTLVITVPAASLDYVSADAMMAALSRLYDGEASASSPIVQYVDFTQWQYEEFPSQTVIAQVDPIPSLRLPLELKSDCQDWQCHPIELTMETQSQLQVLATANGLSLRALLYACWSVVLWRIAEYPERFVLRTNLAGRPFAELQQALGRFEYSVHTVVQPKADMTLLQFAEHCQHALRLNEQQDGRQSDDAHSVGGVGYQFFNTTSTIETPLLHWENLTVLPLPEHCRLSLQVDAGERLRLTLQIQQGAFDAAGIATIEQAFHAVLQAQLKTPQAMLDRFPLMTDDDSRILIENTHSVSSPTSAFGCWHDAFSAQAALTPDAPAIKYNSRIWRYAELDAFTNQLARHLLNNGVEQDATVGLMLERTDLALAAIIAIHKVGACYVPFDPQLPQQRVETILKQTKPALILITQAQHHQAQLAMPVMALDAQWNEISALDDSALPSTVSADSLAYVLYTSGSTGEPKGVKIAHRQLQHYVSGIIERAELDTSLTYLSIGPITTDLGNTTLFPALITGGCIDISPFTHAEDIQEQIRYMEQNEYDVLKLTPSHLASLFALADAPARLMPRKTLLLGGEVLSWGMWRLFSEFANGCRIYNHYGPTETCVGVIAQRVTSDKYASLASTVPLGVPLSHARCYVVDPHGALLPVGVTGELYIGGETVACGYVQDTEDQRSRFIPDPWSPHRNARLYRSGDKVRRLPDGSIEFLGRIDRQLKIRGFRVEPAEIESTLRKHVEVLDSCVVEQGESGSAHLLAYVVLQSGDSGNADWLREHLAEYLPDFMIPSQIVSLSRFPLNHNGKVDTRMLPAPDTLIAVNADDYVAPQSKTEKKVAAIFQELLQAKCVGMHDDFFDIGGHSLIATKLVAQIRSAFDIPFSLRSVFMDATVAGISCKIDEQLQSQESAK</sequence>
<accession>A0A3N2RQ83</accession>
<dbReference type="Pfam" id="PF00501">
    <property type="entry name" value="AMP-binding"/>
    <property type="match status" value="1"/>
</dbReference>